<dbReference type="EMBL" id="CP093379">
    <property type="protein sequence ID" value="UNM97401.1"/>
    <property type="molecule type" value="Genomic_DNA"/>
</dbReference>
<reference evidence="1 2" key="1">
    <citation type="submission" date="2022-03" db="EMBL/GenBank/DDBJ databases">
        <title>Ignatzschineria rhizosphaerae HR5S32.</title>
        <authorList>
            <person name="Sun J.Q."/>
            <person name="Feng J.Y."/>
        </authorList>
    </citation>
    <scope>NUCLEOTIDE SEQUENCE [LARGE SCALE GENOMIC DNA]</scope>
    <source>
        <strain evidence="1 2">HR5S32</strain>
    </source>
</reference>
<dbReference type="Gene3D" id="3.40.1350.140">
    <property type="entry name" value="MepB-like"/>
    <property type="match status" value="1"/>
</dbReference>
<name>A0ABY3X6M1_9GAMM</name>
<dbReference type="Proteomes" id="UP000829542">
    <property type="component" value="Chromosome"/>
</dbReference>
<keyword evidence="2" id="KW-1185">Reference proteome</keyword>
<sequence length="160" mass="18462">MNTGREMQSVTLLKTLFLTLGKPSPEIIALDPYNQEYEGFDFRVLNVNYRSRLARKTPKKAGYFLAIWEKDAENKNISFSEITFPDFLMVNILDGERKGQFIFPKWVLKQQGILSSSTKPGKMAFRVYTPWDTDLNRSAAKTAKWQLPFFVELPVDNAEV</sequence>
<dbReference type="InterPro" id="IPR011235">
    <property type="entry name" value="MepB-like"/>
</dbReference>
<gene>
    <name evidence="1" type="ORF">MMG00_06035</name>
</gene>
<evidence type="ECO:0000313" key="1">
    <source>
        <dbReference type="EMBL" id="UNM97401.1"/>
    </source>
</evidence>
<dbReference type="PIRSF" id="PIRSF032285">
    <property type="entry name" value="UCP032285"/>
    <property type="match status" value="1"/>
</dbReference>
<dbReference type="Pfam" id="PF08877">
    <property type="entry name" value="MepB-like"/>
    <property type="match status" value="1"/>
</dbReference>
<accession>A0ABY3X6M1</accession>
<evidence type="ECO:0000313" key="2">
    <source>
        <dbReference type="Proteomes" id="UP000829542"/>
    </source>
</evidence>
<proteinExistence type="predicted"/>
<organism evidence="1 2">
    <name type="scientific">Ignatzschineria rhizosphaerae</name>
    <dbReference type="NCBI Taxonomy" id="2923279"/>
    <lineage>
        <taxon>Bacteria</taxon>
        <taxon>Pseudomonadati</taxon>
        <taxon>Pseudomonadota</taxon>
        <taxon>Gammaproteobacteria</taxon>
        <taxon>Cardiobacteriales</taxon>
        <taxon>Ignatzschineriaceae</taxon>
        <taxon>Ignatzschineria</taxon>
    </lineage>
</organism>
<protein>
    <submittedName>
        <fullName evidence="1">MepB family protein</fullName>
    </submittedName>
</protein>
<dbReference type="RefSeq" id="WP_242152846.1">
    <property type="nucleotide sequence ID" value="NZ_CP093379.1"/>
</dbReference>
<dbReference type="InterPro" id="IPR038231">
    <property type="entry name" value="MepB-like_sf"/>
</dbReference>